<keyword evidence="2" id="KW-1185">Reference proteome</keyword>
<dbReference type="EMBL" id="GG662767">
    <property type="protein sequence ID" value="EDK31860.2"/>
    <property type="molecule type" value="Genomic_DNA"/>
</dbReference>
<protein>
    <submittedName>
        <fullName evidence="1">AMP-binding enzyme family protein</fullName>
    </submittedName>
</protein>
<sequence>MGFSQFDIFSQNFFFNIDKNQIKQNPIYRSQNIITEEMIDISLDSNLVGFRYEYDTNKSIDLLQAQNNKTYIVQIAQFYYADGQNNSQVVLDIVKCTNPNFIGYYCIDFSSIQNQTLTLSTAQDILSYVAIIFYGCLDLDMYKTTIPNNCASQSEIDQVMNSFSSGVRLKLFTSQFNTVTRQAQVKYRNQFIYTSADQLVQTILKAQKQVTSVKQGLLIQNSTEFSSPIQYNPFQQTYDRQYSIKNLNYSGYSYVQIQMDEIMEVIKIQYPTIPQILALGNSILTLLMFVGVLGKVCSANSIKNNFFVLLMQNLFQESYMQILKINKLIQNKQNTFNEEQIKSLRNNFTQKVEFELSEYKEENETIQSNKYRPQMIKTKQFVDSQNLKQDLKNQFAYQNLRRSTINSPREIKSFQERLNLSVIKKKIICQVKDQINTLKNLLKTKQTKI</sequence>
<evidence type="ECO:0000313" key="2">
    <source>
        <dbReference type="Proteomes" id="UP000009168"/>
    </source>
</evidence>
<gene>
    <name evidence="1" type="ORF">TTHERM_00101557</name>
</gene>
<evidence type="ECO:0000313" key="1">
    <source>
        <dbReference type="EMBL" id="EDK31860.2"/>
    </source>
</evidence>
<organism evidence="1 2">
    <name type="scientific">Tetrahymena thermophila (strain SB210)</name>
    <dbReference type="NCBI Taxonomy" id="312017"/>
    <lineage>
        <taxon>Eukaryota</taxon>
        <taxon>Sar</taxon>
        <taxon>Alveolata</taxon>
        <taxon>Ciliophora</taxon>
        <taxon>Intramacronucleata</taxon>
        <taxon>Oligohymenophorea</taxon>
        <taxon>Hymenostomatida</taxon>
        <taxon>Tetrahymenina</taxon>
        <taxon>Tetrahymenidae</taxon>
        <taxon>Tetrahymena</taxon>
    </lineage>
</organism>
<dbReference type="GeneID" id="7841221"/>
<dbReference type="InParanoid" id="A4VEA0"/>
<dbReference type="RefSeq" id="XP_001471258.2">
    <property type="nucleotide sequence ID" value="XM_001471208.2"/>
</dbReference>
<dbReference type="OrthoDB" id="302623at2759"/>
<accession>A4VEA0</accession>
<name>A4VEA0_TETTS</name>
<reference evidence="2" key="1">
    <citation type="journal article" date="2006" name="PLoS Biol.">
        <title>Macronuclear genome sequence of the ciliate Tetrahymena thermophila, a model eukaryote.</title>
        <authorList>
            <person name="Eisen J.A."/>
            <person name="Coyne R.S."/>
            <person name="Wu M."/>
            <person name="Wu D."/>
            <person name="Thiagarajan M."/>
            <person name="Wortman J.R."/>
            <person name="Badger J.H."/>
            <person name="Ren Q."/>
            <person name="Amedeo P."/>
            <person name="Jones K.M."/>
            <person name="Tallon L.J."/>
            <person name="Delcher A.L."/>
            <person name="Salzberg S.L."/>
            <person name="Silva J.C."/>
            <person name="Haas B.J."/>
            <person name="Majoros W.H."/>
            <person name="Farzad M."/>
            <person name="Carlton J.M."/>
            <person name="Smith R.K. Jr."/>
            <person name="Garg J."/>
            <person name="Pearlman R.E."/>
            <person name="Karrer K.M."/>
            <person name="Sun L."/>
            <person name="Manning G."/>
            <person name="Elde N.C."/>
            <person name="Turkewitz A.P."/>
            <person name="Asai D.J."/>
            <person name="Wilkes D.E."/>
            <person name="Wang Y."/>
            <person name="Cai H."/>
            <person name="Collins K."/>
            <person name="Stewart B.A."/>
            <person name="Lee S.R."/>
            <person name="Wilamowska K."/>
            <person name="Weinberg Z."/>
            <person name="Ruzzo W.L."/>
            <person name="Wloga D."/>
            <person name="Gaertig J."/>
            <person name="Frankel J."/>
            <person name="Tsao C.-C."/>
            <person name="Gorovsky M.A."/>
            <person name="Keeling P.J."/>
            <person name="Waller R.F."/>
            <person name="Patron N.J."/>
            <person name="Cherry J.M."/>
            <person name="Stover N.A."/>
            <person name="Krieger C.J."/>
            <person name="del Toro C."/>
            <person name="Ryder H.F."/>
            <person name="Williamson S.C."/>
            <person name="Barbeau R.A."/>
            <person name="Hamilton E.P."/>
            <person name="Orias E."/>
        </authorList>
    </citation>
    <scope>NUCLEOTIDE SEQUENCE [LARGE SCALE GENOMIC DNA]</scope>
    <source>
        <strain evidence="2">SB210</strain>
    </source>
</reference>
<dbReference type="Proteomes" id="UP000009168">
    <property type="component" value="Unassembled WGS sequence"/>
</dbReference>
<dbReference type="HOGENOM" id="CLU_013044_1_0_1"/>
<proteinExistence type="predicted"/>
<dbReference type="AlphaFoldDB" id="A4VEA0"/>
<dbReference type="KEGG" id="tet:TTHERM_00101557"/>